<protein>
    <submittedName>
        <fullName evidence="1">Uncharacterized protein</fullName>
    </submittedName>
</protein>
<proteinExistence type="predicted"/>
<organism evidence="1 2">
    <name type="scientific">Avena sativa</name>
    <name type="common">Oat</name>
    <dbReference type="NCBI Taxonomy" id="4498"/>
    <lineage>
        <taxon>Eukaryota</taxon>
        <taxon>Viridiplantae</taxon>
        <taxon>Streptophyta</taxon>
        <taxon>Embryophyta</taxon>
        <taxon>Tracheophyta</taxon>
        <taxon>Spermatophyta</taxon>
        <taxon>Magnoliopsida</taxon>
        <taxon>Liliopsida</taxon>
        <taxon>Poales</taxon>
        <taxon>Poaceae</taxon>
        <taxon>BOP clade</taxon>
        <taxon>Pooideae</taxon>
        <taxon>Poodae</taxon>
        <taxon>Poeae</taxon>
        <taxon>Poeae Chloroplast Group 1 (Aveneae type)</taxon>
        <taxon>Aveninae</taxon>
        <taxon>Avena</taxon>
    </lineage>
</organism>
<accession>A0ACD5TCW0</accession>
<name>A0ACD5TCW0_AVESA</name>
<dbReference type="Proteomes" id="UP001732700">
    <property type="component" value="Chromosome 1A"/>
</dbReference>
<sequence length="582" mass="64379">MEEYLSRRSKTAIGFLTRGSGINPRNQSPEETTSQNTGGQGSPARFNPTRTRLADNQDRPRYLHASYRSASSRVMSGSSSKVPLRKFGEEKRRQSLLEGVDVVETSRRKAGAKLLEEGHKKTVVENRSSGGLHTETEGLTAQDDQLVATDPEVSHSAGSSDVPTRTDGSLIRSASLSSKTRRQKVKELNLGRPGYPCSSSFTDQHTVSRTPSYGLNPPHGLISSGEQRHVPHGLRNLGCTSASDVLPSGSSSDSVYSRRFDAIRKRVSDGESSSRSRVISGPSSLGHSHIIYPSVSGPRIRSTDQSVLQETLGSRSRNIQGSAVSVRTRQTSRDSRFRTSEERQDGMLSLHESTTGNQQSAGAHLSVEEASSESSTRPFYVELPHAIYSSSRQGSSTRTARTTSSSRSEETPPQTFRGRFGERGGHRRINMDGIAEVLLALDRIEQEAELTYEQLRVLETNLLLSAFASHDEHSDMRMDIDNMSYEELLALEERIGSVSTALSEEQFAKCIRRRLYRPVAAQVNTSIVDDIKCSICQEEFVKGEEVGRLRCEHQYHVCCIRQWLLEKNWCPICKASALRSLS</sequence>
<evidence type="ECO:0000313" key="2">
    <source>
        <dbReference type="Proteomes" id="UP001732700"/>
    </source>
</evidence>
<dbReference type="EnsemblPlants" id="AVESA.00010b.r2.1AG0031430.1">
    <property type="protein sequence ID" value="AVESA.00010b.r2.1AG0031430.1.CDS"/>
    <property type="gene ID" value="AVESA.00010b.r2.1AG0031430"/>
</dbReference>
<reference evidence="1" key="1">
    <citation type="submission" date="2021-05" db="EMBL/GenBank/DDBJ databases">
        <authorList>
            <person name="Scholz U."/>
            <person name="Mascher M."/>
            <person name="Fiebig A."/>
        </authorList>
    </citation>
    <scope>NUCLEOTIDE SEQUENCE [LARGE SCALE GENOMIC DNA]</scope>
</reference>
<keyword evidence="2" id="KW-1185">Reference proteome</keyword>
<reference evidence="1" key="2">
    <citation type="submission" date="2025-09" db="UniProtKB">
        <authorList>
            <consortium name="EnsemblPlants"/>
        </authorList>
    </citation>
    <scope>IDENTIFICATION</scope>
</reference>
<evidence type="ECO:0000313" key="1">
    <source>
        <dbReference type="EnsemblPlants" id="AVESA.00010b.r2.1AG0031430.1.CDS"/>
    </source>
</evidence>